<dbReference type="Proteomes" id="UP000503162">
    <property type="component" value="Chromosome"/>
</dbReference>
<name>A0A6G8IP19_9BURK</name>
<dbReference type="SUPFAM" id="SSF56317">
    <property type="entry name" value="Carbon-nitrogen hydrolase"/>
    <property type="match status" value="1"/>
</dbReference>
<keyword evidence="5 9" id="KW-0812">Transmembrane</keyword>
<feature type="transmembrane region" description="Helical" evidence="9">
    <location>
        <begin position="183"/>
        <end position="207"/>
    </location>
</feature>
<feature type="transmembrane region" description="Helical" evidence="9">
    <location>
        <begin position="245"/>
        <end position="267"/>
    </location>
</feature>
<evidence type="ECO:0000313" key="11">
    <source>
        <dbReference type="EMBL" id="QIM54859.1"/>
    </source>
</evidence>
<sequence>MTRRPPGRGSRLAGLLFFFVCLLGGLGQAASLAWPLRDWAPPGFAPGQPSGGLQIASLALLVFALQFATRVGQAMWRGWVFGTAWLAGTFWWLFVSLHTYGGLPAWMAALAVFALAGALALYYAFAVGFLCAWAPLARSAQALLFAGVWTIAELARGEFFTGFPWGAGGYAQVDLMAPWAPLVGVYGMGFLAAVLAYVLASLLTAVVHRVLAWLRQPVRPVGTRPTGGVYVTTPKTGLQLRSLSWWRLAGGVVSACVVAALLVSLLGGGERWRNLGQAKTASTGTLRVWLLQGNIPQDQKFVPGTGVAQALDWYPRQMLEGVAAAATGQGPQLVVAPETALPLLPGQIDPAFWRGLLRPLAEQTGAQPVAVLTGLPLGSYEAGYTNSAWGITPAAARRALSDPQAGEVHRYDKHHLVPFGEFIPPLFRWFTQMMNIPLGDFARGELPQPPWIWAGQRIAPNICYEDLFGEEIAAAFESAENAPTVLVNLSNIGWFGDTVAIDQHLQISRLRALEFGRPMLRATNTGATAAIDHRGVVTHALPRLERGRLEATVEGRSGLTPYAEWASRWGLNPLWLVCGMLVLAIASLRNLGRRGGRTRRR</sequence>
<comment type="catalytic activity">
    <reaction evidence="9">
        <text>N-terminal S-1,2-diacyl-sn-glyceryl-L-cysteinyl-[lipoprotein] + a glycerophospholipid = N-acyl-S-1,2-diacyl-sn-glyceryl-L-cysteinyl-[lipoprotein] + a 2-acyl-sn-glycero-3-phospholipid + H(+)</text>
        <dbReference type="Rhea" id="RHEA:48228"/>
        <dbReference type="Rhea" id="RHEA-COMP:14681"/>
        <dbReference type="Rhea" id="RHEA-COMP:14684"/>
        <dbReference type="ChEBI" id="CHEBI:15378"/>
        <dbReference type="ChEBI" id="CHEBI:136912"/>
        <dbReference type="ChEBI" id="CHEBI:140656"/>
        <dbReference type="ChEBI" id="CHEBI:140657"/>
        <dbReference type="ChEBI" id="CHEBI:140660"/>
        <dbReference type="EC" id="2.3.1.269"/>
    </reaction>
</comment>
<comment type="function">
    <text evidence="9">Catalyzes the phospholipid dependent N-acylation of the N-terminal cysteine of apolipoprotein, the last step in lipoprotein maturation.</text>
</comment>
<keyword evidence="11" id="KW-0449">Lipoprotein</keyword>
<feature type="transmembrane region" description="Helical" evidence="9">
    <location>
        <begin position="106"/>
        <end position="130"/>
    </location>
</feature>
<dbReference type="InterPro" id="IPR004563">
    <property type="entry name" value="Apolipo_AcylTrfase"/>
</dbReference>
<keyword evidence="3 9" id="KW-1003">Cell membrane</keyword>
<evidence type="ECO:0000256" key="3">
    <source>
        <dbReference type="ARBA" id="ARBA00022475"/>
    </source>
</evidence>
<gene>
    <name evidence="9 11" type="primary">lnt</name>
    <name evidence="11" type="ORF">G9Q37_19095</name>
</gene>
<evidence type="ECO:0000256" key="8">
    <source>
        <dbReference type="ARBA" id="ARBA00023315"/>
    </source>
</evidence>
<comment type="similarity">
    <text evidence="2 9">Belongs to the CN hydrolase family. Apolipoprotein N-acyltransferase subfamily.</text>
</comment>
<dbReference type="PANTHER" id="PTHR38686:SF1">
    <property type="entry name" value="APOLIPOPROTEIN N-ACYLTRANSFERASE"/>
    <property type="match status" value="1"/>
</dbReference>
<dbReference type="Gene3D" id="3.60.110.10">
    <property type="entry name" value="Carbon-nitrogen hydrolase"/>
    <property type="match status" value="1"/>
</dbReference>
<dbReference type="UniPathway" id="UPA00666"/>
<comment type="subcellular location">
    <subcellularLocation>
        <location evidence="1 9">Cell membrane</location>
        <topology evidence="1 9">Multi-pass membrane protein</topology>
    </subcellularLocation>
</comment>
<evidence type="ECO:0000256" key="5">
    <source>
        <dbReference type="ARBA" id="ARBA00022692"/>
    </source>
</evidence>
<accession>A0A6G8IP19</accession>
<keyword evidence="8 9" id="KW-0012">Acyltransferase</keyword>
<feature type="transmembrane region" description="Helical" evidence="9">
    <location>
        <begin position="574"/>
        <end position="592"/>
    </location>
</feature>
<comment type="pathway">
    <text evidence="9">Protein modification; lipoprotein biosynthesis (N-acyl transfer).</text>
</comment>
<dbReference type="NCBIfam" id="TIGR00546">
    <property type="entry name" value="lnt"/>
    <property type="match status" value="1"/>
</dbReference>
<keyword evidence="7 9" id="KW-0472">Membrane</keyword>
<dbReference type="InterPro" id="IPR036526">
    <property type="entry name" value="C-N_Hydrolase_sf"/>
</dbReference>
<dbReference type="Pfam" id="PF00795">
    <property type="entry name" value="CN_hydrolase"/>
    <property type="match status" value="1"/>
</dbReference>
<feature type="transmembrane region" description="Helical" evidence="9">
    <location>
        <begin position="53"/>
        <end position="72"/>
    </location>
</feature>
<evidence type="ECO:0000259" key="10">
    <source>
        <dbReference type="PROSITE" id="PS50263"/>
    </source>
</evidence>
<keyword evidence="6 9" id="KW-1133">Transmembrane helix</keyword>
<dbReference type="PANTHER" id="PTHR38686">
    <property type="entry name" value="APOLIPOPROTEIN N-ACYLTRANSFERASE"/>
    <property type="match status" value="1"/>
</dbReference>
<proteinExistence type="inferred from homology"/>
<organism evidence="11 12">
    <name type="scientific">Hydrogenophaga crocea</name>
    <dbReference type="NCBI Taxonomy" id="2716225"/>
    <lineage>
        <taxon>Bacteria</taxon>
        <taxon>Pseudomonadati</taxon>
        <taxon>Pseudomonadota</taxon>
        <taxon>Betaproteobacteria</taxon>
        <taxon>Burkholderiales</taxon>
        <taxon>Comamonadaceae</taxon>
        <taxon>Hydrogenophaga</taxon>
    </lineage>
</organism>
<dbReference type="EMBL" id="CP049989">
    <property type="protein sequence ID" value="QIM54859.1"/>
    <property type="molecule type" value="Genomic_DNA"/>
</dbReference>
<evidence type="ECO:0000313" key="12">
    <source>
        <dbReference type="Proteomes" id="UP000503162"/>
    </source>
</evidence>
<dbReference type="HAMAP" id="MF_01148">
    <property type="entry name" value="Lnt"/>
    <property type="match status" value="1"/>
</dbReference>
<dbReference type="Pfam" id="PF20154">
    <property type="entry name" value="LNT_N"/>
    <property type="match status" value="1"/>
</dbReference>
<evidence type="ECO:0000256" key="1">
    <source>
        <dbReference type="ARBA" id="ARBA00004651"/>
    </source>
</evidence>
<evidence type="ECO:0000256" key="4">
    <source>
        <dbReference type="ARBA" id="ARBA00022679"/>
    </source>
</evidence>
<evidence type="ECO:0000256" key="2">
    <source>
        <dbReference type="ARBA" id="ARBA00010065"/>
    </source>
</evidence>
<dbReference type="EC" id="2.3.1.269" evidence="9"/>
<dbReference type="InterPro" id="IPR003010">
    <property type="entry name" value="C-N_Hydrolase"/>
</dbReference>
<dbReference type="GO" id="GO:0005886">
    <property type="term" value="C:plasma membrane"/>
    <property type="evidence" value="ECO:0007669"/>
    <property type="project" value="UniProtKB-SubCell"/>
</dbReference>
<feature type="transmembrane region" description="Helical" evidence="9">
    <location>
        <begin position="142"/>
        <end position="163"/>
    </location>
</feature>
<dbReference type="GO" id="GO:0016410">
    <property type="term" value="F:N-acyltransferase activity"/>
    <property type="evidence" value="ECO:0007669"/>
    <property type="project" value="UniProtKB-UniRule"/>
</dbReference>
<reference evidence="11 12" key="1">
    <citation type="submission" date="2020-03" db="EMBL/GenBank/DDBJ databases">
        <title>Hydrogenophaga sp. nov. isolated from cyanobacterial mat.</title>
        <authorList>
            <person name="Thorat V."/>
            <person name="Kirdat K."/>
            <person name="Tiwarekar B."/>
            <person name="Costa E.D."/>
            <person name="Yadav A."/>
        </authorList>
    </citation>
    <scope>NUCLEOTIDE SEQUENCE [LARGE SCALE GENOMIC DNA]</scope>
    <source>
        <strain evidence="11 12">BA0156</strain>
    </source>
</reference>
<evidence type="ECO:0000256" key="6">
    <source>
        <dbReference type="ARBA" id="ARBA00022989"/>
    </source>
</evidence>
<keyword evidence="12" id="KW-1185">Reference proteome</keyword>
<dbReference type="InterPro" id="IPR045378">
    <property type="entry name" value="LNT_N"/>
</dbReference>
<protein>
    <recommendedName>
        <fullName evidence="9">Apolipoprotein N-acyltransferase</fullName>
        <shortName evidence="9">ALP N-acyltransferase</shortName>
        <ecNumber evidence="9">2.3.1.269</ecNumber>
    </recommendedName>
</protein>
<feature type="transmembrane region" description="Helical" evidence="9">
    <location>
        <begin position="79"/>
        <end position="100"/>
    </location>
</feature>
<evidence type="ECO:0000256" key="9">
    <source>
        <dbReference type="HAMAP-Rule" id="MF_01148"/>
    </source>
</evidence>
<dbReference type="CDD" id="cd07571">
    <property type="entry name" value="ALP_N-acyl_transferase"/>
    <property type="match status" value="1"/>
</dbReference>
<dbReference type="RefSeq" id="WP_166231503.1">
    <property type="nucleotide sequence ID" value="NZ_CP049989.1"/>
</dbReference>
<evidence type="ECO:0000256" key="7">
    <source>
        <dbReference type="ARBA" id="ARBA00023136"/>
    </source>
</evidence>
<dbReference type="KEGG" id="hcz:G9Q37_19095"/>
<feature type="domain" description="CN hydrolase" evidence="10">
    <location>
        <begin position="291"/>
        <end position="555"/>
    </location>
</feature>
<dbReference type="PROSITE" id="PS50263">
    <property type="entry name" value="CN_HYDROLASE"/>
    <property type="match status" value="1"/>
</dbReference>
<keyword evidence="4 9" id="KW-0808">Transferase</keyword>
<dbReference type="AlphaFoldDB" id="A0A6G8IP19"/>
<dbReference type="GO" id="GO:0042158">
    <property type="term" value="P:lipoprotein biosynthetic process"/>
    <property type="evidence" value="ECO:0007669"/>
    <property type="project" value="UniProtKB-UniRule"/>
</dbReference>